<evidence type="ECO:0000313" key="9">
    <source>
        <dbReference type="EMBL" id="CAJ1076716.1"/>
    </source>
</evidence>
<dbReference type="InterPro" id="IPR036982">
    <property type="entry name" value="Deoxyhypusine_synthase_sf"/>
</dbReference>
<sequence>MNRGSVCFCPSVFPVVGAAENRGKMADKAPSVATAAVLKRSCKLPDGTPVIRGYDFNQGVDLQAVLKTYLTTGFQASRLGLAIEEINRMIEKRLEPQEAEEENDYIGGVEPKLGCTIFLGYTSNLISSGIRESIRYLAQHKMVDVIVTTAGGIEEDIIKCLASAYLGDFNLPGKELRQRGINRIGNILVPNDNYCLFEDWLMPILDQMVLEQNTEGVRWTPSKMIHRLGKEINNPDSVYYWAYKNDIPVFSPALTDGSMGDMIYFHSYRNPGLVLDIVEDIRRLNSHSVFAKRTGMIILGGGVVKHHISNANLMRNGADYAVFVNTGNEFDGSDSGARPDEAVSWGKIKADAQPVKVYADASLVFPLIVAETFARQADKLSAMKKKE</sequence>
<dbReference type="NCBIfam" id="TIGR00321">
    <property type="entry name" value="dhys"/>
    <property type="match status" value="1"/>
</dbReference>
<evidence type="ECO:0000256" key="2">
    <source>
        <dbReference type="ARBA" id="ARBA00001911"/>
    </source>
</evidence>
<proteinExistence type="inferred from homology"/>
<keyword evidence="6" id="KW-0808">Transferase</keyword>
<keyword evidence="8" id="KW-0386">Hypusine biosynthesis</keyword>
<dbReference type="Pfam" id="PF01916">
    <property type="entry name" value="DS"/>
    <property type="match status" value="1"/>
</dbReference>
<protein>
    <recommendedName>
        <fullName evidence="5">deoxyhypusine synthase</fullName>
        <ecNumber evidence="5">2.5.1.46</ecNumber>
    </recommendedName>
</protein>
<dbReference type="PANTHER" id="PTHR11703">
    <property type="entry name" value="DEOXYHYPUSINE SYNTHASE"/>
    <property type="match status" value="1"/>
</dbReference>
<evidence type="ECO:0000256" key="5">
    <source>
        <dbReference type="ARBA" id="ARBA00012683"/>
    </source>
</evidence>
<comment type="similarity">
    <text evidence="4">Belongs to the deoxyhypusine synthase family.</text>
</comment>
<evidence type="ECO:0000256" key="7">
    <source>
        <dbReference type="ARBA" id="ARBA00023027"/>
    </source>
</evidence>
<evidence type="ECO:0000256" key="1">
    <source>
        <dbReference type="ARBA" id="ARBA00000952"/>
    </source>
</evidence>
<name>A0AAV1GS63_XYRNO</name>
<dbReference type="SUPFAM" id="SSF52467">
    <property type="entry name" value="DHS-like NAD/FAD-binding domain"/>
    <property type="match status" value="1"/>
</dbReference>
<evidence type="ECO:0000256" key="8">
    <source>
        <dbReference type="ARBA" id="ARBA00023256"/>
    </source>
</evidence>
<dbReference type="InterPro" id="IPR002773">
    <property type="entry name" value="Deoxyhypusine_synthase"/>
</dbReference>
<evidence type="ECO:0000256" key="3">
    <source>
        <dbReference type="ARBA" id="ARBA00005041"/>
    </source>
</evidence>
<dbReference type="GO" id="GO:0034038">
    <property type="term" value="F:deoxyhypusine synthase activity"/>
    <property type="evidence" value="ECO:0007669"/>
    <property type="project" value="UniProtKB-EC"/>
</dbReference>
<dbReference type="FunFam" id="3.40.910.10:FF:000001">
    <property type="entry name" value="Probable deoxyhypusine synthase"/>
    <property type="match status" value="1"/>
</dbReference>
<evidence type="ECO:0000256" key="6">
    <source>
        <dbReference type="ARBA" id="ARBA00022679"/>
    </source>
</evidence>
<evidence type="ECO:0000313" key="10">
    <source>
        <dbReference type="Proteomes" id="UP001178508"/>
    </source>
</evidence>
<organism evidence="9 10">
    <name type="scientific">Xyrichtys novacula</name>
    <name type="common">Pearly razorfish</name>
    <name type="synonym">Hemipteronotus novacula</name>
    <dbReference type="NCBI Taxonomy" id="13765"/>
    <lineage>
        <taxon>Eukaryota</taxon>
        <taxon>Metazoa</taxon>
        <taxon>Chordata</taxon>
        <taxon>Craniata</taxon>
        <taxon>Vertebrata</taxon>
        <taxon>Euteleostomi</taxon>
        <taxon>Actinopterygii</taxon>
        <taxon>Neopterygii</taxon>
        <taxon>Teleostei</taxon>
        <taxon>Neoteleostei</taxon>
        <taxon>Acanthomorphata</taxon>
        <taxon>Eupercaria</taxon>
        <taxon>Labriformes</taxon>
        <taxon>Labridae</taxon>
        <taxon>Xyrichtys</taxon>
    </lineage>
</organism>
<evidence type="ECO:0000256" key="4">
    <source>
        <dbReference type="ARBA" id="ARBA00009892"/>
    </source>
</evidence>
<dbReference type="InterPro" id="IPR029035">
    <property type="entry name" value="DHS-like_NAD/FAD-binding_dom"/>
</dbReference>
<comment type="pathway">
    <text evidence="3">Protein modification; eIF5A hypusination.</text>
</comment>
<comment type="cofactor">
    <cofactor evidence="2">
        <name>NAD(+)</name>
        <dbReference type="ChEBI" id="CHEBI:57540"/>
    </cofactor>
</comment>
<keyword evidence="10" id="KW-1185">Reference proteome</keyword>
<gene>
    <name evidence="9" type="ORF">XNOV1_A033304</name>
</gene>
<dbReference type="EMBL" id="OY660879">
    <property type="protein sequence ID" value="CAJ1076716.1"/>
    <property type="molecule type" value="Genomic_DNA"/>
</dbReference>
<reference evidence="9" key="1">
    <citation type="submission" date="2023-08" db="EMBL/GenBank/DDBJ databases">
        <authorList>
            <person name="Alioto T."/>
            <person name="Alioto T."/>
            <person name="Gomez Garrido J."/>
        </authorList>
    </citation>
    <scope>NUCLEOTIDE SEQUENCE</scope>
</reference>
<dbReference type="AlphaFoldDB" id="A0AAV1GS63"/>
<comment type="catalytic activity">
    <reaction evidence="1">
        <text>[eIF5A protein]-L-lysine + spermidine = [eIF5A protein]-deoxyhypusine + propane-1,3-diamine</text>
        <dbReference type="Rhea" id="RHEA:33299"/>
        <dbReference type="Rhea" id="RHEA-COMP:10143"/>
        <dbReference type="Rhea" id="RHEA-COMP:10144"/>
        <dbReference type="ChEBI" id="CHEBI:29969"/>
        <dbReference type="ChEBI" id="CHEBI:57484"/>
        <dbReference type="ChEBI" id="CHEBI:57834"/>
        <dbReference type="ChEBI" id="CHEBI:82657"/>
        <dbReference type="EC" id="2.5.1.46"/>
    </reaction>
</comment>
<dbReference type="Gene3D" id="3.40.910.10">
    <property type="entry name" value="Deoxyhypusine synthase"/>
    <property type="match status" value="1"/>
</dbReference>
<accession>A0AAV1GS63</accession>
<dbReference type="EC" id="2.5.1.46" evidence="5"/>
<dbReference type="Proteomes" id="UP001178508">
    <property type="component" value="Chromosome 16"/>
</dbReference>
<keyword evidence="7" id="KW-0520">NAD</keyword>
<dbReference type="GO" id="GO:0005737">
    <property type="term" value="C:cytoplasm"/>
    <property type="evidence" value="ECO:0007669"/>
    <property type="project" value="TreeGrafter"/>
</dbReference>
<dbReference type="PANTHER" id="PTHR11703:SF0">
    <property type="entry name" value="DEOXYHYPUSINE SYNTHASE"/>
    <property type="match status" value="1"/>
</dbReference>